<feature type="transmembrane region" description="Helical" evidence="4">
    <location>
        <begin position="1444"/>
        <end position="1463"/>
    </location>
</feature>
<dbReference type="SUPFAM" id="SSF52777">
    <property type="entry name" value="CoA-dependent acyltransferases"/>
    <property type="match status" value="2"/>
</dbReference>
<dbReference type="GO" id="GO:0044550">
    <property type="term" value="P:secondary metabolite biosynthetic process"/>
    <property type="evidence" value="ECO:0007669"/>
    <property type="project" value="TreeGrafter"/>
</dbReference>
<dbReference type="Gene3D" id="3.30.559.10">
    <property type="entry name" value="Chloramphenicol acetyltransferase-like domain"/>
    <property type="match status" value="1"/>
</dbReference>
<dbReference type="Gene3D" id="3.30.559.30">
    <property type="entry name" value="Nonribosomal peptide synthetase, condensation domain"/>
    <property type="match status" value="1"/>
</dbReference>
<proteinExistence type="predicted"/>
<dbReference type="PROSITE" id="PS00455">
    <property type="entry name" value="AMP_BINDING"/>
    <property type="match status" value="1"/>
</dbReference>
<protein>
    <recommendedName>
        <fullName evidence="5">Carrier domain-containing protein</fullName>
    </recommendedName>
</protein>
<evidence type="ECO:0000313" key="8">
    <source>
        <dbReference type="Proteomes" id="UP000663829"/>
    </source>
</evidence>
<dbReference type="FunFam" id="3.30.559.30:FF:000006">
    <property type="entry name" value="Yersiniabactin polyketide/non-ribosomal peptide synthetase"/>
    <property type="match status" value="1"/>
</dbReference>
<dbReference type="InterPro" id="IPR023213">
    <property type="entry name" value="CAT-like_dom_sf"/>
</dbReference>
<dbReference type="InterPro" id="IPR011004">
    <property type="entry name" value="Trimer_LpxA-like_sf"/>
</dbReference>
<dbReference type="InterPro" id="IPR045851">
    <property type="entry name" value="AMP-bd_C_sf"/>
</dbReference>
<dbReference type="NCBIfam" id="TIGR01733">
    <property type="entry name" value="AA-adenyl-dom"/>
    <property type="match status" value="1"/>
</dbReference>
<keyword evidence="8" id="KW-1185">Reference proteome</keyword>
<evidence type="ECO:0000256" key="3">
    <source>
        <dbReference type="ARBA" id="ARBA00022598"/>
    </source>
</evidence>
<dbReference type="PROSITE" id="PS50075">
    <property type="entry name" value="CARRIER"/>
    <property type="match status" value="1"/>
</dbReference>
<keyword evidence="4" id="KW-0472">Membrane</keyword>
<dbReference type="InterPro" id="IPR006162">
    <property type="entry name" value="Ppantetheine_attach_site"/>
</dbReference>
<dbReference type="CDD" id="cd02142">
    <property type="entry name" value="McbC_SagB-like_oxidoreductase"/>
    <property type="match status" value="1"/>
</dbReference>
<dbReference type="SUPFAM" id="SSF56801">
    <property type="entry name" value="Acetyl-CoA synthetase-like"/>
    <property type="match status" value="1"/>
</dbReference>
<reference evidence="6" key="1">
    <citation type="submission" date="2021-02" db="EMBL/GenBank/DDBJ databases">
        <authorList>
            <person name="Nowell W R."/>
        </authorList>
    </citation>
    <scope>NUCLEOTIDE SEQUENCE</scope>
</reference>
<dbReference type="Gene3D" id="3.30.300.30">
    <property type="match status" value="2"/>
</dbReference>
<dbReference type="InterPro" id="IPR000415">
    <property type="entry name" value="Nitroreductase-like"/>
</dbReference>
<dbReference type="CDD" id="cd19535">
    <property type="entry name" value="Cyc_NRPS"/>
    <property type="match status" value="1"/>
</dbReference>
<dbReference type="GO" id="GO:0043041">
    <property type="term" value="P:amino acid activation for nonribosomal peptide biosynthetic process"/>
    <property type="evidence" value="ECO:0007669"/>
    <property type="project" value="TreeGrafter"/>
</dbReference>
<dbReference type="GO" id="GO:0016874">
    <property type="term" value="F:ligase activity"/>
    <property type="evidence" value="ECO:0007669"/>
    <property type="project" value="UniProtKB-KW"/>
</dbReference>
<dbReference type="Gene3D" id="3.40.109.10">
    <property type="entry name" value="NADH Oxidase"/>
    <property type="match status" value="1"/>
</dbReference>
<evidence type="ECO:0000256" key="2">
    <source>
        <dbReference type="ARBA" id="ARBA00022553"/>
    </source>
</evidence>
<dbReference type="Pfam" id="PF00550">
    <property type="entry name" value="PP-binding"/>
    <property type="match status" value="1"/>
</dbReference>
<dbReference type="Proteomes" id="UP000681722">
    <property type="component" value="Unassembled WGS sequence"/>
</dbReference>
<dbReference type="EMBL" id="CAJNOQ010002098">
    <property type="protein sequence ID" value="CAF0938557.1"/>
    <property type="molecule type" value="Genomic_DNA"/>
</dbReference>
<dbReference type="GO" id="GO:0031177">
    <property type="term" value="F:phosphopantetheine binding"/>
    <property type="evidence" value="ECO:0007669"/>
    <property type="project" value="TreeGrafter"/>
</dbReference>
<dbReference type="InterPro" id="IPR001242">
    <property type="entry name" value="Condensation_dom"/>
</dbReference>
<name>A0A814C5F1_9BILA</name>
<dbReference type="GO" id="GO:0016491">
    <property type="term" value="F:oxidoreductase activity"/>
    <property type="evidence" value="ECO:0007669"/>
    <property type="project" value="InterPro"/>
</dbReference>
<dbReference type="InterPro" id="IPR000873">
    <property type="entry name" value="AMP-dep_synth/lig_dom"/>
</dbReference>
<dbReference type="Gene3D" id="2.160.10.10">
    <property type="entry name" value="Hexapeptide repeat proteins"/>
    <property type="match status" value="2"/>
</dbReference>
<dbReference type="Pfam" id="PF00501">
    <property type="entry name" value="AMP-binding"/>
    <property type="match status" value="1"/>
</dbReference>
<organism evidence="6 8">
    <name type="scientific">Didymodactylos carnosus</name>
    <dbReference type="NCBI Taxonomy" id="1234261"/>
    <lineage>
        <taxon>Eukaryota</taxon>
        <taxon>Metazoa</taxon>
        <taxon>Spiralia</taxon>
        <taxon>Gnathifera</taxon>
        <taxon>Rotifera</taxon>
        <taxon>Eurotatoria</taxon>
        <taxon>Bdelloidea</taxon>
        <taxon>Philodinida</taxon>
        <taxon>Philodinidae</taxon>
        <taxon>Didymodactylos</taxon>
    </lineage>
</organism>
<dbReference type="InterPro" id="IPR010071">
    <property type="entry name" value="AA_adenyl_dom"/>
</dbReference>
<evidence type="ECO:0000256" key="1">
    <source>
        <dbReference type="ARBA" id="ARBA00022450"/>
    </source>
</evidence>
<feature type="transmembrane region" description="Helical" evidence="4">
    <location>
        <begin position="1414"/>
        <end position="1438"/>
    </location>
</feature>
<gene>
    <name evidence="6" type="ORF">GPM918_LOCUS10580</name>
    <name evidence="7" type="ORF">SRO942_LOCUS10581</name>
</gene>
<comment type="caution">
    <text evidence="6">The sequence shown here is derived from an EMBL/GenBank/DDBJ whole genome shotgun (WGS) entry which is preliminary data.</text>
</comment>
<dbReference type="GO" id="GO:0005737">
    <property type="term" value="C:cytoplasm"/>
    <property type="evidence" value="ECO:0007669"/>
    <property type="project" value="TreeGrafter"/>
</dbReference>
<evidence type="ECO:0000313" key="7">
    <source>
        <dbReference type="EMBL" id="CAF3715383.1"/>
    </source>
</evidence>
<keyword evidence="2" id="KW-0597">Phosphoprotein</keyword>
<dbReference type="PANTHER" id="PTHR45527:SF10">
    <property type="entry name" value="PYOCHELIN SYNTHASE PCHF"/>
    <property type="match status" value="1"/>
</dbReference>
<feature type="domain" description="Carrier" evidence="5">
    <location>
        <begin position="1297"/>
        <end position="1375"/>
    </location>
</feature>
<dbReference type="EMBL" id="CAJOBC010002098">
    <property type="protein sequence ID" value="CAF3715383.1"/>
    <property type="molecule type" value="Genomic_DNA"/>
</dbReference>
<dbReference type="InterPro" id="IPR042099">
    <property type="entry name" value="ANL_N_sf"/>
</dbReference>
<keyword evidence="4" id="KW-0812">Transmembrane</keyword>
<dbReference type="InterPro" id="IPR009081">
    <property type="entry name" value="PP-bd_ACP"/>
</dbReference>
<dbReference type="Gene3D" id="3.40.50.12780">
    <property type="entry name" value="N-terminal domain of ligase-like"/>
    <property type="match status" value="1"/>
</dbReference>
<dbReference type="SUPFAM" id="SSF47336">
    <property type="entry name" value="ACP-like"/>
    <property type="match status" value="1"/>
</dbReference>
<dbReference type="InterPro" id="IPR057737">
    <property type="entry name" value="Condensation_MtbB-like"/>
</dbReference>
<dbReference type="PROSITE" id="PS00012">
    <property type="entry name" value="PHOSPHOPANTETHEINE"/>
    <property type="match status" value="1"/>
</dbReference>
<accession>A0A814C5F1</accession>
<dbReference type="InterPro" id="IPR036736">
    <property type="entry name" value="ACP-like_sf"/>
</dbReference>
<dbReference type="Proteomes" id="UP000663829">
    <property type="component" value="Unassembled WGS sequence"/>
</dbReference>
<dbReference type="SUPFAM" id="SSF51161">
    <property type="entry name" value="Trimeric LpxA-like enzymes"/>
    <property type="match status" value="2"/>
</dbReference>
<feature type="transmembrane region" description="Helical" evidence="4">
    <location>
        <begin position="1648"/>
        <end position="1678"/>
    </location>
</feature>
<sequence>MNRSFQFDEHRCQVLPADRWPLFDIQITRWANDNRKMRLHIGVDVLIMDMWSFNILWLELTILYDKPDGILPHLSISFRDYIITERLMREAPLYKEAKEYWTTRLSHFPLGPALPLQCLPNELKQQRFSRYYQMIDKLTWQQLKRRILSQHLSPAGFLSTVYAEVLAKWIGIGGRKHFAINLTTFSRMPIHPQINDIAGDFTSTVPLEVDLRKTMTFDKRVRLIQTQLWHDLEHSVYSGVTFVRDLMQHHGLGTRQLILPGVFTCAVGIDEDSKAEAALERILGEEVYGVAMTPQVWLDNQIGEHNGQLAIVWDHVTDLFPTGMIEAMHNQFCELLKSLATTEDTWKQPLVLPLPEDQQLRRSLYNKTEWKNIQSKPLHSLVIEQAEKTPDALAVLSSRGDLTYQQLMERVYPLAKCLREQYLIKSNRLVAIIMEKGWEQIVACLSILIAGAAYLPLDIHSPDERLNALIEEGETEIILTQSEYHKRFATKMNVISVDDFVVNHLSSPNNNYTSLQLQSLAQSQLSDLAYVIFTSGSTGKPKGVMISHQAACNTILDINSRLNVTSSDKIFALSHLNFDLSVYDIFGMLIVGGTIVMPGDKLYKDPEHWHKCIIDHHVTIWNSVPMLMQIWLESKADISDKVTLRHVLLSGDWIPLQLPKQTQAKFGEYVKVTSLGGATEASIWSIAYSVPREISPTWKSIPYGMPLRNQRYYVYDDQFNSCPEWVIGKLFIGGSGLAEGYWHDEKKTAASFIVHPCSSERLYATGDLGRFSPEGYIEFWGRNDSQVKLHGHRIELGEIEYYLQRHPGIRQAVVDVIENKRLVAYVTPSAKNDDDNDSASITNSLERTSFKLARHGLLRDDFLTSRGTTTVPLAKRTLTETVIDAYCARKSYRRFTKDKVTKSDIVNLLEKSNRKQTNASAMIINLDSISQLLSVLTTIALPDQPLPKYRYPSAGSLYPVQVYLQVSGAAVPYLPSGLYYHQPDKHVLVKIAEDDDYQERIHLHLVGKQVAIEPVYGQKLASNFCSLESGYIYGLLERMAGEIGWQLSTLTSHASTDLWEQVGLNENDTYYSFSILPNATAHSQISFDSCAILPDCYVYLKSSSSWHISGGKGDKMTEVVYYPVTNLDWEEPVALGSGTAEARAIVDDCQVIMYFVGETWQTFGVGRWAQWLIDVGIENNIGMCPIGGIIDRKIDLALCSDRSENRVLHTLCLGKISAEQKKERNISQPRKCDYFDPVKKYLNALLPDYMVPSTFILLDEFPLNQNGKIDRKQLLDCNSHLLTTFKTDDSSLVECASLMEENIRDIFLNGFSLTASETNSGIDLTAPFGRLGGSSLGAMKVISLIRQQIYPKMDVGLLFSYPSVRQLAEKLEPLIDITRIVSAHTMTYGQKCDSSSLLAKKEEKVTVYSTKSRVLVETLGIIALICHYLIPILLTANFLVQSSFFPMVMSVLLALVLIPFLHLSQYIVCKRVLFPGRGLQPGSYQLYSWTYYRWWLLNQMWILNKTWLRYLLGTPFYNWYLRLCGAKIGHNVHLYTKSIDCTNLLEIGDSTFIHSHTMLNSLSYLKTTFELNRIKIGSCCTVGVRSVLNDGVNMGNNVDVESMSRVSGQIPSSIRIDGEQQYKLDSLVTCNEDSGNARLAKHFYQFMCIFAIICLHSIALCLAYSAHATFLCWTFLWIDLPLCFMIWSLIGISMTLLLLKFVIGNVQPGTYKLNSWYYVHKLWFRQLIVSSFRYCFFVLDTSHPWFPLILRSLGAEIDLNNHDDIKIGYLHYFLHYPSNLLTIKNGLTTNARVVLVPFDLSCRGQYITVNRITFGEGVTCGNDCTIHQGSTISAHTMIGSITRITRETAAISSSNYNDNNILFGVPARQMPFVLPSWPEKDDRFIILKKSIFRIFFVHLIAKMSVLVSAKGTEKTVDPDG</sequence>
<keyword evidence="4" id="KW-1133">Transmembrane helix</keyword>
<dbReference type="PANTHER" id="PTHR45527">
    <property type="entry name" value="NONRIBOSOMAL PEPTIDE SYNTHETASE"/>
    <property type="match status" value="1"/>
</dbReference>
<evidence type="ECO:0000256" key="4">
    <source>
        <dbReference type="SAM" id="Phobius"/>
    </source>
</evidence>
<dbReference type="OrthoDB" id="416786at2759"/>
<dbReference type="Pfam" id="PF00668">
    <property type="entry name" value="Condensation"/>
    <property type="match status" value="1"/>
</dbReference>
<keyword evidence="3" id="KW-0436">Ligase</keyword>
<dbReference type="InterPro" id="IPR020845">
    <property type="entry name" value="AMP-binding_CS"/>
</dbReference>
<dbReference type="Gene3D" id="1.10.1200.10">
    <property type="entry name" value="ACP-like"/>
    <property type="match status" value="1"/>
</dbReference>
<evidence type="ECO:0000259" key="5">
    <source>
        <dbReference type="PROSITE" id="PS50075"/>
    </source>
</evidence>
<keyword evidence="1" id="KW-0596">Phosphopantetheine</keyword>
<dbReference type="FunFam" id="3.40.50.980:FF:000001">
    <property type="entry name" value="Non-ribosomal peptide synthetase"/>
    <property type="match status" value="1"/>
</dbReference>
<evidence type="ECO:0000313" key="6">
    <source>
        <dbReference type="EMBL" id="CAF0938557.1"/>
    </source>
</evidence>